<reference evidence="9 10" key="1">
    <citation type="submission" date="2017-03" db="EMBL/GenBank/DDBJ databases">
        <title>Sulfur activation and transportation mechanism of thermophilic Archaea Acidianus manzaensis YN-25.</title>
        <authorList>
            <person name="Ma Y."/>
            <person name="Yang Y."/>
            <person name="Xia J."/>
        </authorList>
    </citation>
    <scope>NUCLEOTIDE SEQUENCE [LARGE SCALE GENOMIC DNA]</scope>
    <source>
        <strain evidence="9 10">YN-25</strain>
    </source>
</reference>
<accession>A0A1W6JY82</accession>
<gene>
    <name evidence="9" type="ORF">B6F84_03685</name>
</gene>
<evidence type="ECO:0000256" key="4">
    <source>
        <dbReference type="ARBA" id="ARBA00022475"/>
    </source>
</evidence>
<evidence type="ECO:0000313" key="9">
    <source>
        <dbReference type="EMBL" id="ARM75219.1"/>
    </source>
</evidence>
<dbReference type="Gene3D" id="1.10.3470.10">
    <property type="entry name" value="ABC transporter involved in vitamin B12 uptake, BtuC"/>
    <property type="match status" value="1"/>
</dbReference>
<feature type="transmembrane region" description="Helical" evidence="8">
    <location>
        <begin position="137"/>
        <end position="159"/>
    </location>
</feature>
<dbReference type="PANTHER" id="PTHR30472:SF25">
    <property type="entry name" value="ABC TRANSPORTER PERMEASE PROTEIN MJ0876-RELATED"/>
    <property type="match status" value="1"/>
</dbReference>
<keyword evidence="3" id="KW-0813">Transport</keyword>
<comment type="subcellular location">
    <subcellularLocation>
        <location evidence="1">Cell membrane</location>
        <topology evidence="1">Multi-pass membrane protein</topology>
    </subcellularLocation>
</comment>
<dbReference type="Proteomes" id="UP000193404">
    <property type="component" value="Chromosome"/>
</dbReference>
<sequence>MIKIIILFLSLIVFSFFLSLMYGQVYIPLNEIFSPHGYYSIILFKIRIPTSIAAILIGASLAVSGAIMQMLLRNPLMDPYISGTASGGAFGAVLSYFLLAFDLPFSWIIYISPIIAFIFALISTLVTIAIGRRTGVYGIIIGGIVISYVFSSLITFLITEMESKFPQVPPLIYWLLGSIQVVGYSYDYILLALTLFLVVLGYYEARKIDVVTISDELAHSKGINPNNFRIFWVLLISIIVGYIVSQVGIIGFVGIIVPHIVRKFAGGSSVNLIPLSALLGSSIMTLSNIIANGAFGIIFPDTAITSILAAPIIIYVLVKGNANQEY</sequence>
<evidence type="ECO:0000313" key="10">
    <source>
        <dbReference type="Proteomes" id="UP000193404"/>
    </source>
</evidence>
<dbReference type="KEGG" id="aman:B6F84_03685"/>
<feature type="transmembrane region" description="Helical" evidence="8">
    <location>
        <begin position="230"/>
        <end position="260"/>
    </location>
</feature>
<feature type="transmembrane region" description="Helical" evidence="8">
    <location>
        <begin position="107"/>
        <end position="130"/>
    </location>
</feature>
<name>A0A1W6JY82_9CREN</name>
<dbReference type="AlphaFoldDB" id="A0A1W6JY82"/>
<dbReference type="RefSeq" id="WP_148690981.1">
    <property type="nucleotide sequence ID" value="NZ_CP020477.1"/>
</dbReference>
<feature type="transmembrane region" description="Helical" evidence="8">
    <location>
        <begin position="80"/>
        <end position="101"/>
    </location>
</feature>
<comment type="similarity">
    <text evidence="2">Belongs to the binding-protein-dependent transport system permease family. FecCD subfamily.</text>
</comment>
<protein>
    <submittedName>
        <fullName evidence="9">Iron ABC transporter</fullName>
    </submittedName>
</protein>
<evidence type="ECO:0000256" key="7">
    <source>
        <dbReference type="ARBA" id="ARBA00023136"/>
    </source>
</evidence>
<dbReference type="GeneID" id="41589992"/>
<dbReference type="CDD" id="cd06550">
    <property type="entry name" value="TM_ABC_iron-siderophores_like"/>
    <property type="match status" value="1"/>
</dbReference>
<proteinExistence type="inferred from homology"/>
<dbReference type="InterPro" id="IPR000522">
    <property type="entry name" value="ABC_transptr_permease_BtuC"/>
</dbReference>
<dbReference type="SUPFAM" id="SSF81345">
    <property type="entry name" value="ABC transporter involved in vitamin B12 uptake, BtuC"/>
    <property type="match status" value="1"/>
</dbReference>
<evidence type="ECO:0000256" key="5">
    <source>
        <dbReference type="ARBA" id="ARBA00022692"/>
    </source>
</evidence>
<evidence type="ECO:0000256" key="8">
    <source>
        <dbReference type="SAM" id="Phobius"/>
    </source>
</evidence>
<feature type="transmembrane region" description="Helical" evidence="8">
    <location>
        <begin position="272"/>
        <end position="291"/>
    </location>
</feature>
<dbReference type="PANTHER" id="PTHR30472">
    <property type="entry name" value="FERRIC ENTEROBACTIN TRANSPORT SYSTEM PERMEASE PROTEIN"/>
    <property type="match status" value="1"/>
</dbReference>
<dbReference type="GO" id="GO:0005886">
    <property type="term" value="C:plasma membrane"/>
    <property type="evidence" value="ECO:0007669"/>
    <property type="project" value="UniProtKB-SubCell"/>
</dbReference>
<dbReference type="InterPro" id="IPR037294">
    <property type="entry name" value="ABC_BtuC-like"/>
</dbReference>
<feature type="transmembrane region" description="Helical" evidence="8">
    <location>
        <begin position="171"/>
        <end position="200"/>
    </location>
</feature>
<keyword evidence="6 8" id="KW-1133">Transmembrane helix</keyword>
<dbReference type="EMBL" id="CP020477">
    <property type="protein sequence ID" value="ARM75219.1"/>
    <property type="molecule type" value="Genomic_DNA"/>
</dbReference>
<organism evidence="9 10">
    <name type="scientific">Acidianus manzaensis</name>
    <dbReference type="NCBI Taxonomy" id="282676"/>
    <lineage>
        <taxon>Archaea</taxon>
        <taxon>Thermoproteota</taxon>
        <taxon>Thermoprotei</taxon>
        <taxon>Sulfolobales</taxon>
        <taxon>Sulfolobaceae</taxon>
        <taxon>Acidianus</taxon>
    </lineage>
</organism>
<keyword evidence="5 8" id="KW-0812">Transmembrane</keyword>
<dbReference type="Pfam" id="PF01032">
    <property type="entry name" value="FecCD"/>
    <property type="match status" value="1"/>
</dbReference>
<keyword evidence="10" id="KW-1185">Reference proteome</keyword>
<evidence type="ECO:0000256" key="3">
    <source>
        <dbReference type="ARBA" id="ARBA00022448"/>
    </source>
</evidence>
<feature type="transmembrane region" description="Helical" evidence="8">
    <location>
        <begin position="298"/>
        <end position="318"/>
    </location>
</feature>
<keyword evidence="7 8" id="KW-0472">Membrane</keyword>
<dbReference type="OrthoDB" id="57034at2157"/>
<evidence type="ECO:0000256" key="2">
    <source>
        <dbReference type="ARBA" id="ARBA00007935"/>
    </source>
</evidence>
<evidence type="ECO:0000256" key="1">
    <source>
        <dbReference type="ARBA" id="ARBA00004651"/>
    </source>
</evidence>
<keyword evidence="4" id="KW-1003">Cell membrane</keyword>
<feature type="transmembrane region" description="Helical" evidence="8">
    <location>
        <begin position="47"/>
        <end position="68"/>
    </location>
</feature>
<evidence type="ECO:0000256" key="6">
    <source>
        <dbReference type="ARBA" id="ARBA00022989"/>
    </source>
</evidence>
<dbReference type="GO" id="GO:0022857">
    <property type="term" value="F:transmembrane transporter activity"/>
    <property type="evidence" value="ECO:0007669"/>
    <property type="project" value="InterPro"/>
</dbReference>
<dbReference type="STRING" id="282676.B6F84_03685"/>